<evidence type="ECO:0000256" key="5">
    <source>
        <dbReference type="ARBA" id="ARBA00023125"/>
    </source>
</evidence>
<dbReference type="AlphaFoldDB" id="A0A382IDS4"/>
<dbReference type="Gene3D" id="3.30.1490.190">
    <property type="match status" value="1"/>
</dbReference>
<dbReference type="GO" id="GO:0008270">
    <property type="term" value="F:zinc ion binding"/>
    <property type="evidence" value="ECO:0007669"/>
    <property type="project" value="TreeGrafter"/>
</dbReference>
<dbReference type="EMBL" id="UINC01066561">
    <property type="protein sequence ID" value="SVB97399.1"/>
    <property type="molecule type" value="Genomic_DNA"/>
</dbReference>
<comment type="similarity">
    <text evidence="1">Belongs to the Fur family.</text>
</comment>
<evidence type="ECO:0000256" key="6">
    <source>
        <dbReference type="ARBA" id="ARBA00023163"/>
    </source>
</evidence>
<organism evidence="7">
    <name type="scientific">marine metagenome</name>
    <dbReference type="NCBI Taxonomy" id="408172"/>
    <lineage>
        <taxon>unclassified sequences</taxon>
        <taxon>metagenomes</taxon>
        <taxon>ecological metagenomes</taxon>
    </lineage>
</organism>
<evidence type="ECO:0000256" key="1">
    <source>
        <dbReference type="ARBA" id="ARBA00007957"/>
    </source>
</evidence>
<evidence type="ECO:0000256" key="2">
    <source>
        <dbReference type="ARBA" id="ARBA00022491"/>
    </source>
</evidence>
<keyword evidence="3" id="KW-0862">Zinc</keyword>
<dbReference type="GO" id="GO:0045892">
    <property type="term" value="P:negative regulation of DNA-templated transcription"/>
    <property type="evidence" value="ECO:0007669"/>
    <property type="project" value="TreeGrafter"/>
</dbReference>
<dbReference type="PANTHER" id="PTHR33202">
    <property type="entry name" value="ZINC UPTAKE REGULATION PROTEIN"/>
    <property type="match status" value="1"/>
</dbReference>
<dbReference type="GO" id="GO:1900376">
    <property type="term" value="P:regulation of secondary metabolite biosynthetic process"/>
    <property type="evidence" value="ECO:0007669"/>
    <property type="project" value="TreeGrafter"/>
</dbReference>
<name>A0A382IDS4_9ZZZZ</name>
<dbReference type="PANTHER" id="PTHR33202:SF7">
    <property type="entry name" value="FERRIC UPTAKE REGULATION PROTEIN"/>
    <property type="match status" value="1"/>
</dbReference>
<dbReference type="SUPFAM" id="SSF46785">
    <property type="entry name" value="Winged helix' DNA-binding domain"/>
    <property type="match status" value="1"/>
</dbReference>
<keyword evidence="4" id="KW-0805">Transcription regulation</keyword>
<dbReference type="GO" id="GO:0003700">
    <property type="term" value="F:DNA-binding transcription factor activity"/>
    <property type="evidence" value="ECO:0007669"/>
    <property type="project" value="InterPro"/>
</dbReference>
<dbReference type="CDD" id="cd07153">
    <property type="entry name" value="Fur_like"/>
    <property type="match status" value="1"/>
</dbReference>
<dbReference type="Gene3D" id="1.10.10.10">
    <property type="entry name" value="Winged helix-like DNA-binding domain superfamily/Winged helix DNA-binding domain"/>
    <property type="match status" value="1"/>
</dbReference>
<keyword evidence="5" id="KW-0238">DNA-binding</keyword>
<protein>
    <recommendedName>
        <fullName evidence="8">Transcriptional repressor</fullName>
    </recommendedName>
</protein>
<keyword evidence="6" id="KW-0804">Transcription</keyword>
<accession>A0A382IDS4</accession>
<dbReference type="GO" id="GO:0000976">
    <property type="term" value="F:transcription cis-regulatory region binding"/>
    <property type="evidence" value="ECO:0007669"/>
    <property type="project" value="TreeGrafter"/>
</dbReference>
<sequence>MRYSHKREAIQEIVYGTNSHPTADWIFQKAKVKIPNISLGTVYRNLKQLDDAQLINTIYDGNIARYDWNREPHDHLKCKICGDLIDVQLFDEQIRNTIKKQYKFEADDVLMTIIGTCHKHNK</sequence>
<dbReference type="InterPro" id="IPR043135">
    <property type="entry name" value="Fur_C"/>
</dbReference>
<evidence type="ECO:0000313" key="7">
    <source>
        <dbReference type="EMBL" id="SVB97399.1"/>
    </source>
</evidence>
<proteinExistence type="inferred from homology"/>
<evidence type="ECO:0000256" key="3">
    <source>
        <dbReference type="ARBA" id="ARBA00022833"/>
    </source>
</evidence>
<keyword evidence="2" id="KW-0678">Repressor</keyword>
<reference evidence="7" key="1">
    <citation type="submission" date="2018-05" db="EMBL/GenBank/DDBJ databases">
        <authorList>
            <person name="Lanie J.A."/>
            <person name="Ng W.-L."/>
            <person name="Kazmierczak K.M."/>
            <person name="Andrzejewski T.M."/>
            <person name="Davidsen T.M."/>
            <person name="Wayne K.J."/>
            <person name="Tettelin H."/>
            <person name="Glass J.I."/>
            <person name="Rusch D."/>
            <person name="Podicherti R."/>
            <person name="Tsui H.-C.T."/>
            <person name="Winkler M.E."/>
        </authorList>
    </citation>
    <scope>NUCLEOTIDE SEQUENCE</scope>
</reference>
<dbReference type="InterPro" id="IPR036388">
    <property type="entry name" value="WH-like_DNA-bd_sf"/>
</dbReference>
<gene>
    <name evidence="7" type="ORF">METZ01_LOCUS250253</name>
</gene>
<evidence type="ECO:0008006" key="8">
    <source>
        <dbReference type="Google" id="ProtNLM"/>
    </source>
</evidence>
<dbReference type="InterPro" id="IPR036390">
    <property type="entry name" value="WH_DNA-bd_sf"/>
</dbReference>
<dbReference type="Pfam" id="PF01475">
    <property type="entry name" value="FUR"/>
    <property type="match status" value="1"/>
</dbReference>
<evidence type="ECO:0000256" key="4">
    <source>
        <dbReference type="ARBA" id="ARBA00023015"/>
    </source>
</evidence>
<dbReference type="InterPro" id="IPR002481">
    <property type="entry name" value="FUR"/>
</dbReference>